<dbReference type="Pfam" id="PF07969">
    <property type="entry name" value="Amidohydro_3"/>
    <property type="match status" value="1"/>
</dbReference>
<dbReference type="OMA" id="CAPHARW"/>
<name>A0A9Q0M206_BLOTA</name>
<keyword evidence="10" id="KW-0369">Histidine metabolism</keyword>
<keyword evidence="7" id="KW-0963">Cytoplasm</keyword>
<dbReference type="InterPro" id="IPR005920">
    <property type="entry name" value="HutI"/>
</dbReference>
<organism evidence="14 15">
    <name type="scientific">Blomia tropicalis</name>
    <name type="common">Mite</name>
    <dbReference type="NCBI Taxonomy" id="40697"/>
    <lineage>
        <taxon>Eukaryota</taxon>
        <taxon>Metazoa</taxon>
        <taxon>Ecdysozoa</taxon>
        <taxon>Arthropoda</taxon>
        <taxon>Chelicerata</taxon>
        <taxon>Arachnida</taxon>
        <taxon>Acari</taxon>
        <taxon>Acariformes</taxon>
        <taxon>Sarcoptiformes</taxon>
        <taxon>Astigmata</taxon>
        <taxon>Glycyphagoidea</taxon>
        <taxon>Echimyopodidae</taxon>
        <taxon>Blomia</taxon>
    </lineage>
</organism>
<dbReference type="GO" id="GO:0005737">
    <property type="term" value="C:cytoplasm"/>
    <property type="evidence" value="ECO:0007669"/>
    <property type="project" value="InterPro"/>
</dbReference>
<dbReference type="InterPro" id="IPR013108">
    <property type="entry name" value="Amidohydro_3"/>
</dbReference>
<gene>
    <name evidence="14" type="ORF">RDWZM_007649</name>
</gene>
<sequence>MELLRAIVNCQQIVTISSNGDQFRVGPDQDRVDIIERRSDGIGGAIVFGHNGQIVAVGHDDTVLKQLNSQFNVSSFDQIDHVIDGEGCSLIPGLIDAHTHPVWAGDRVNEFDLKLRGASYLEIHQSGGGIQYTVEQTEKATEDELTQSLLERIDKVSACGTTVLECKTGYGLALNTELKMLRVIERARKQTPIELVTTFLGAHSVPKGMTPEQGVENVIDMMDQISKMDEKFSVEFIDVFCEKGVYDLKQTETILKHGLKTFSGSEIAFHGDELCDLGAGVLAGQMGARSVSHLEYANQQSVAQMAKEKVAAIMCPTTCFLLRLPVPPVRSMIQSGVPVVIASDYNPNAMCYSLPMAMNLAAIHYGMTLNECLIAVTINAAYALKRSQTHGTLEVGKRADCILLNVPDWRNLIYQFGETSPLIRCVIKSGYVVHGKV</sequence>
<dbReference type="PANTHER" id="PTHR42752:SF1">
    <property type="entry name" value="IMIDAZOLONEPROPIONASE-RELATED"/>
    <property type="match status" value="1"/>
</dbReference>
<comment type="catalytic activity">
    <reaction evidence="1">
        <text>4-imidazolone-5-propanoate + H2O = N-formimidoyl-L-glutamate</text>
        <dbReference type="Rhea" id="RHEA:23660"/>
        <dbReference type="ChEBI" id="CHEBI:15377"/>
        <dbReference type="ChEBI" id="CHEBI:58928"/>
        <dbReference type="ChEBI" id="CHEBI:77893"/>
        <dbReference type="EC" id="3.5.2.7"/>
    </reaction>
</comment>
<evidence type="ECO:0000256" key="4">
    <source>
        <dbReference type="ARBA" id="ARBA00008002"/>
    </source>
</evidence>
<evidence type="ECO:0000256" key="7">
    <source>
        <dbReference type="ARBA" id="ARBA00022490"/>
    </source>
</evidence>
<evidence type="ECO:0000256" key="9">
    <source>
        <dbReference type="ARBA" id="ARBA00022801"/>
    </source>
</evidence>
<comment type="pathway">
    <text evidence="3">Amino-acid degradation; L-histidine degradation into L-glutamate; N-formimidoyl-L-glutamate from L-histidine: step 3/3.</text>
</comment>
<accession>A0A9Q0M206</accession>
<evidence type="ECO:0000256" key="10">
    <source>
        <dbReference type="ARBA" id="ARBA00022808"/>
    </source>
</evidence>
<dbReference type="Gene3D" id="3.20.20.140">
    <property type="entry name" value="Metal-dependent hydrolases"/>
    <property type="match status" value="1"/>
</dbReference>
<evidence type="ECO:0000259" key="13">
    <source>
        <dbReference type="Pfam" id="PF07969"/>
    </source>
</evidence>
<dbReference type="GO" id="GO:0050480">
    <property type="term" value="F:imidazolonepropionase activity"/>
    <property type="evidence" value="ECO:0007669"/>
    <property type="project" value="UniProtKB-EC"/>
</dbReference>
<dbReference type="GO" id="GO:0019556">
    <property type="term" value="P:L-histidine catabolic process to glutamate and formamide"/>
    <property type="evidence" value="ECO:0007669"/>
    <property type="project" value="InterPro"/>
</dbReference>
<evidence type="ECO:0000256" key="1">
    <source>
        <dbReference type="ARBA" id="ARBA00000853"/>
    </source>
</evidence>
<keyword evidence="15" id="KW-1185">Reference proteome</keyword>
<reference evidence="14" key="1">
    <citation type="submission" date="2022-12" db="EMBL/GenBank/DDBJ databases">
        <title>Genome assemblies of Blomia tropicalis.</title>
        <authorList>
            <person name="Cui Y."/>
        </authorList>
    </citation>
    <scope>NUCLEOTIDE SEQUENCE</scope>
    <source>
        <tissue evidence="14">Adult mites</tissue>
    </source>
</reference>
<dbReference type="Gene3D" id="2.30.40.10">
    <property type="entry name" value="Urease, subunit C, domain 1"/>
    <property type="match status" value="1"/>
</dbReference>
<dbReference type="GO" id="GO:0046872">
    <property type="term" value="F:metal ion binding"/>
    <property type="evidence" value="ECO:0007669"/>
    <property type="project" value="UniProtKB-KW"/>
</dbReference>
<evidence type="ECO:0000256" key="8">
    <source>
        <dbReference type="ARBA" id="ARBA00022723"/>
    </source>
</evidence>
<dbReference type="PANTHER" id="PTHR42752">
    <property type="entry name" value="IMIDAZOLONEPROPIONASE"/>
    <property type="match status" value="1"/>
</dbReference>
<comment type="caution">
    <text evidence="14">The sequence shown here is derived from an EMBL/GenBank/DDBJ whole genome shotgun (WGS) entry which is preliminary data.</text>
</comment>
<protein>
    <recommendedName>
        <fullName evidence="6">Probable imidazolonepropionase</fullName>
        <ecNumber evidence="5">3.5.2.7</ecNumber>
    </recommendedName>
</protein>
<evidence type="ECO:0000256" key="5">
    <source>
        <dbReference type="ARBA" id="ARBA00012864"/>
    </source>
</evidence>
<comment type="similarity">
    <text evidence="4">Belongs to the metallo-dependent hydrolases superfamily. HutI family.</text>
</comment>
<keyword evidence="12" id="KW-0408">Iron</keyword>
<dbReference type="EMBL" id="JAPWDV010000003">
    <property type="protein sequence ID" value="KAJ6216492.1"/>
    <property type="molecule type" value="Genomic_DNA"/>
</dbReference>
<keyword evidence="11" id="KW-0862">Zinc</keyword>
<evidence type="ECO:0000256" key="3">
    <source>
        <dbReference type="ARBA" id="ARBA00004758"/>
    </source>
</evidence>
<evidence type="ECO:0000313" key="15">
    <source>
        <dbReference type="Proteomes" id="UP001142055"/>
    </source>
</evidence>
<feature type="domain" description="Amidohydrolase 3" evidence="13">
    <location>
        <begin position="284"/>
        <end position="434"/>
    </location>
</feature>
<dbReference type="EC" id="3.5.2.7" evidence="5"/>
<dbReference type="NCBIfam" id="TIGR01224">
    <property type="entry name" value="hutI"/>
    <property type="match status" value="1"/>
</dbReference>
<keyword evidence="8" id="KW-0479">Metal-binding</keyword>
<evidence type="ECO:0000313" key="14">
    <source>
        <dbReference type="EMBL" id="KAJ6216492.1"/>
    </source>
</evidence>
<keyword evidence="9" id="KW-0378">Hydrolase</keyword>
<evidence type="ECO:0000256" key="11">
    <source>
        <dbReference type="ARBA" id="ARBA00022833"/>
    </source>
</evidence>
<evidence type="ECO:0000256" key="6">
    <source>
        <dbReference type="ARBA" id="ARBA00013406"/>
    </source>
</evidence>
<dbReference type="SUPFAM" id="SSF51338">
    <property type="entry name" value="Composite domain of metallo-dependent hydrolases"/>
    <property type="match status" value="1"/>
</dbReference>
<dbReference type="InterPro" id="IPR011059">
    <property type="entry name" value="Metal-dep_hydrolase_composite"/>
</dbReference>
<evidence type="ECO:0000256" key="2">
    <source>
        <dbReference type="ARBA" id="ARBA00001965"/>
    </source>
</evidence>
<dbReference type="Proteomes" id="UP001142055">
    <property type="component" value="Chromosome 3"/>
</dbReference>
<dbReference type="FunFam" id="3.20.20.140:FF:000007">
    <property type="entry name" value="Imidazolonepropionase"/>
    <property type="match status" value="1"/>
</dbReference>
<proteinExistence type="inferred from homology"/>
<evidence type="ECO:0000256" key="12">
    <source>
        <dbReference type="ARBA" id="ARBA00023004"/>
    </source>
</evidence>
<dbReference type="InterPro" id="IPR032466">
    <property type="entry name" value="Metal_Hydrolase"/>
</dbReference>
<comment type="cofactor">
    <cofactor evidence="2">
        <name>Fe(3+)</name>
        <dbReference type="ChEBI" id="CHEBI:29034"/>
    </cofactor>
</comment>
<dbReference type="SUPFAM" id="SSF51556">
    <property type="entry name" value="Metallo-dependent hydrolases"/>
    <property type="match status" value="1"/>
</dbReference>
<dbReference type="AlphaFoldDB" id="A0A9Q0M206"/>